<accession>A0A226F5M5</accession>
<comment type="caution">
    <text evidence="3">The sequence shown here is derived from an EMBL/GenBank/DDBJ whole genome shotgun (WGS) entry which is preliminary data.</text>
</comment>
<dbReference type="Pfam" id="PF05375">
    <property type="entry name" value="Pacifastin_I"/>
    <property type="match status" value="1"/>
</dbReference>
<dbReference type="EMBL" id="LNIX01000001">
    <property type="protein sequence ID" value="OXA64738.1"/>
    <property type="molecule type" value="Genomic_DNA"/>
</dbReference>
<evidence type="ECO:0000259" key="2">
    <source>
        <dbReference type="Pfam" id="PF05375"/>
    </source>
</evidence>
<dbReference type="AlphaFoldDB" id="A0A226F5M5"/>
<reference evidence="3 4" key="1">
    <citation type="submission" date="2015-12" db="EMBL/GenBank/DDBJ databases">
        <title>The genome of Folsomia candida.</title>
        <authorList>
            <person name="Faddeeva A."/>
            <person name="Derks M.F."/>
            <person name="Anvar Y."/>
            <person name="Smit S."/>
            <person name="Van Straalen N."/>
            <person name="Roelofs D."/>
        </authorList>
    </citation>
    <scope>NUCLEOTIDE SEQUENCE [LARGE SCALE GENOMIC DNA]</scope>
    <source>
        <strain evidence="3 4">VU population</strain>
        <tissue evidence="3">Whole body</tissue>
    </source>
</reference>
<organism evidence="3 4">
    <name type="scientific">Folsomia candida</name>
    <name type="common">Springtail</name>
    <dbReference type="NCBI Taxonomy" id="158441"/>
    <lineage>
        <taxon>Eukaryota</taxon>
        <taxon>Metazoa</taxon>
        <taxon>Ecdysozoa</taxon>
        <taxon>Arthropoda</taxon>
        <taxon>Hexapoda</taxon>
        <taxon>Collembola</taxon>
        <taxon>Entomobryomorpha</taxon>
        <taxon>Isotomoidea</taxon>
        <taxon>Isotomidae</taxon>
        <taxon>Proisotominae</taxon>
        <taxon>Folsomia</taxon>
    </lineage>
</organism>
<feature type="chain" id="PRO_5011991129" description="Pacifastin domain-containing protein" evidence="1">
    <location>
        <begin position="19"/>
        <end position="360"/>
    </location>
</feature>
<keyword evidence="1" id="KW-0732">Signal</keyword>
<sequence length="360" mass="39757">MKFIALVLIVNVVTFAYGRFVSKDNLHNDPSRTLKGVMKFYKDQPRVTDSESLEFDEVEPVRLDTPVVKDEDLQRLQQKNAPHIAFEQPKPDVDELDGTTISPFGIKGSPDVESMPKSDLYGDDMDDIDDCSEGDVMKVVCNTCVCSDGKYFCSKRACNEPERPLPPTEKGSSKRKGAIIKYHSVKGDAAAAAQKVQQVGNSTDLETGSTANSTTTFIISEVDSSQCIDGRTKPVDCNQCASYSGDTFLNSVGTLKEHANIDEDCMEGEAKPIGCNQCVCHMNSWACSDFTCPSTPAPPKPETVQESCQTEEDVKSKDCNICSCRRGVWVCTENDCKKFGNRYFNPVSQKHQDNEKDQES</sequence>
<name>A0A226F5M5_FOLCA</name>
<dbReference type="GO" id="GO:0030414">
    <property type="term" value="F:peptidase inhibitor activity"/>
    <property type="evidence" value="ECO:0007669"/>
    <property type="project" value="InterPro"/>
</dbReference>
<evidence type="ECO:0000256" key="1">
    <source>
        <dbReference type="SAM" id="SignalP"/>
    </source>
</evidence>
<feature type="signal peptide" evidence="1">
    <location>
        <begin position="1"/>
        <end position="18"/>
    </location>
</feature>
<keyword evidence="4" id="KW-1185">Reference proteome</keyword>
<protein>
    <recommendedName>
        <fullName evidence="2">Pacifastin domain-containing protein</fullName>
    </recommendedName>
</protein>
<evidence type="ECO:0000313" key="3">
    <source>
        <dbReference type="EMBL" id="OXA64738.1"/>
    </source>
</evidence>
<proteinExistence type="predicted"/>
<dbReference type="Proteomes" id="UP000198287">
    <property type="component" value="Unassembled WGS sequence"/>
</dbReference>
<dbReference type="InterPro" id="IPR008037">
    <property type="entry name" value="Pacifastin_dom"/>
</dbReference>
<feature type="domain" description="Pacifastin" evidence="2">
    <location>
        <begin position="131"/>
        <end position="162"/>
    </location>
</feature>
<evidence type="ECO:0000313" key="4">
    <source>
        <dbReference type="Proteomes" id="UP000198287"/>
    </source>
</evidence>
<dbReference type="OrthoDB" id="10026631at2759"/>
<gene>
    <name evidence="3" type="ORF">Fcan01_02172</name>
</gene>